<dbReference type="AlphaFoldDB" id="X0TTA2"/>
<proteinExistence type="predicted"/>
<dbReference type="PROSITE" id="PS51186">
    <property type="entry name" value="GNAT"/>
    <property type="match status" value="1"/>
</dbReference>
<dbReference type="GO" id="GO:0016747">
    <property type="term" value="F:acyltransferase activity, transferring groups other than amino-acyl groups"/>
    <property type="evidence" value="ECO:0007669"/>
    <property type="project" value="InterPro"/>
</dbReference>
<gene>
    <name evidence="4" type="ORF">S01H1_20870</name>
</gene>
<name>X0TTA2_9ZZZZ</name>
<dbReference type="InterPro" id="IPR016181">
    <property type="entry name" value="Acyl_CoA_acyltransferase"/>
</dbReference>
<evidence type="ECO:0000313" key="4">
    <source>
        <dbReference type="EMBL" id="GAF90416.1"/>
    </source>
</evidence>
<protein>
    <recommendedName>
        <fullName evidence="3">N-acetyltransferase domain-containing protein</fullName>
    </recommendedName>
</protein>
<dbReference type="InterPro" id="IPR000182">
    <property type="entry name" value="GNAT_dom"/>
</dbReference>
<dbReference type="Gene3D" id="3.40.630.30">
    <property type="match status" value="1"/>
</dbReference>
<dbReference type="InterPro" id="IPR050680">
    <property type="entry name" value="YpeA/RimI_acetyltransf"/>
</dbReference>
<accession>X0TTA2</accession>
<comment type="caution">
    <text evidence="4">The sequence shown here is derived from an EMBL/GenBank/DDBJ whole genome shotgun (WGS) entry which is preliminary data.</text>
</comment>
<evidence type="ECO:0000256" key="1">
    <source>
        <dbReference type="ARBA" id="ARBA00022679"/>
    </source>
</evidence>
<organism evidence="4">
    <name type="scientific">marine sediment metagenome</name>
    <dbReference type="NCBI Taxonomy" id="412755"/>
    <lineage>
        <taxon>unclassified sequences</taxon>
        <taxon>metagenomes</taxon>
        <taxon>ecological metagenomes</taxon>
    </lineage>
</organism>
<keyword evidence="2" id="KW-0012">Acyltransferase</keyword>
<evidence type="ECO:0000256" key="2">
    <source>
        <dbReference type="ARBA" id="ARBA00023315"/>
    </source>
</evidence>
<dbReference type="EMBL" id="BARS01011482">
    <property type="protein sequence ID" value="GAF90416.1"/>
    <property type="molecule type" value="Genomic_DNA"/>
</dbReference>
<dbReference type="PANTHER" id="PTHR43420">
    <property type="entry name" value="ACETYLTRANSFERASE"/>
    <property type="match status" value="1"/>
</dbReference>
<dbReference type="CDD" id="cd04301">
    <property type="entry name" value="NAT_SF"/>
    <property type="match status" value="1"/>
</dbReference>
<dbReference type="PANTHER" id="PTHR43420:SF47">
    <property type="entry name" value="N-ACETYLTRANSFERASE DOMAIN-CONTAINING PROTEIN"/>
    <property type="match status" value="1"/>
</dbReference>
<sequence length="170" mass="19301">MGKKLMSDIKIENIIEAYIESYHRCLDSVARERKHLAFVEAPTLESTRRFILSNISKNVPQLIAIRGDDVVGWCDILPNGLEGFKHCGRLGMGVLKDFRRQGIGLKLSEQTMNIAKQIGLERIELDVLASNVPAINLYEKLRFQVEGVKKNARKLDGKFDDLIEMALFIE</sequence>
<keyword evidence="1" id="KW-0808">Transferase</keyword>
<dbReference type="SUPFAM" id="SSF55729">
    <property type="entry name" value="Acyl-CoA N-acyltransferases (Nat)"/>
    <property type="match status" value="1"/>
</dbReference>
<reference evidence="4" key="1">
    <citation type="journal article" date="2014" name="Front. Microbiol.">
        <title>High frequency of phylogenetically diverse reductive dehalogenase-homologous genes in deep subseafloor sedimentary metagenomes.</title>
        <authorList>
            <person name="Kawai M."/>
            <person name="Futagami T."/>
            <person name="Toyoda A."/>
            <person name="Takaki Y."/>
            <person name="Nishi S."/>
            <person name="Hori S."/>
            <person name="Arai W."/>
            <person name="Tsubouchi T."/>
            <person name="Morono Y."/>
            <person name="Uchiyama I."/>
            <person name="Ito T."/>
            <person name="Fujiyama A."/>
            <person name="Inagaki F."/>
            <person name="Takami H."/>
        </authorList>
    </citation>
    <scope>NUCLEOTIDE SEQUENCE</scope>
    <source>
        <strain evidence="4">Expedition CK06-06</strain>
    </source>
</reference>
<feature type="domain" description="N-acetyltransferase" evidence="3">
    <location>
        <begin position="9"/>
        <end position="170"/>
    </location>
</feature>
<evidence type="ECO:0000259" key="3">
    <source>
        <dbReference type="PROSITE" id="PS51186"/>
    </source>
</evidence>
<dbReference type="Pfam" id="PF00583">
    <property type="entry name" value="Acetyltransf_1"/>
    <property type="match status" value="1"/>
</dbReference>